<evidence type="ECO:0000313" key="4">
    <source>
        <dbReference type="EMBL" id="MBB3841758.1"/>
    </source>
</evidence>
<proteinExistence type="predicted"/>
<gene>
    <name evidence="4" type="ORF">FHS57_005787</name>
</gene>
<dbReference type="AlphaFoldDB" id="A0A7W5ZQG7"/>
<dbReference type="PROSITE" id="PS50110">
    <property type="entry name" value="RESPONSE_REGULATORY"/>
    <property type="match status" value="1"/>
</dbReference>
<dbReference type="InterPro" id="IPR051271">
    <property type="entry name" value="2C-system_Tx_regulators"/>
</dbReference>
<dbReference type="GO" id="GO:0003677">
    <property type="term" value="F:DNA binding"/>
    <property type="evidence" value="ECO:0007669"/>
    <property type="project" value="UniProtKB-KW"/>
</dbReference>
<evidence type="ECO:0000313" key="5">
    <source>
        <dbReference type="Proteomes" id="UP000541352"/>
    </source>
</evidence>
<accession>A0A7W5ZQG7</accession>
<organism evidence="4 5">
    <name type="scientific">Runella defluvii</name>
    <dbReference type="NCBI Taxonomy" id="370973"/>
    <lineage>
        <taxon>Bacteria</taxon>
        <taxon>Pseudomonadati</taxon>
        <taxon>Bacteroidota</taxon>
        <taxon>Cytophagia</taxon>
        <taxon>Cytophagales</taxon>
        <taxon>Spirosomataceae</taxon>
        <taxon>Runella</taxon>
    </lineage>
</organism>
<keyword evidence="1" id="KW-0597">Phosphoprotein</keyword>
<dbReference type="RefSeq" id="WP_183979638.1">
    <property type="nucleotide sequence ID" value="NZ_JACIBY010000020.1"/>
</dbReference>
<dbReference type="PANTHER" id="PTHR45526:SF1">
    <property type="entry name" value="TRANSCRIPTIONAL REGULATORY PROTEIN DCUR-RELATED"/>
    <property type="match status" value="1"/>
</dbReference>
<evidence type="ECO:0000259" key="2">
    <source>
        <dbReference type="PROSITE" id="PS50110"/>
    </source>
</evidence>
<feature type="modified residue" description="4-aspartylphosphate" evidence="1">
    <location>
        <position position="56"/>
    </location>
</feature>
<dbReference type="SMART" id="SM00448">
    <property type="entry name" value="REC"/>
    <property type="match status" value="1"/>
</dbReference>
<feature type="domain" description="Response regulatory" evidence="2">
    <location>
        <begin position="5"/>
        <end position="116"/>
    </location>
</feature>
<dbReference type="Pfam" id="PF00072">
    <property type="entry name" value="Response_reg"/>
    <property type="match status" value="1"/>
</dbReference>
<dbReference type="InterPro" id="IPR007492">
    <property type="entry name" value="LytTR_DNA-bd_dom"/>
</dbReference>
<dbReference type="SMART" id="SM00850">
    <property type="entry name" value="LytTR"/>
    <property type="match status" value="1"/>
</dbReference>
<protein>
    <submittedName>
        <fullName evidence="4">DNA-binding LytR/AlgR family response regulator</fullName>
    </submittedName>
</protein>
<feature type="domain" description="HTH LytTR-type" evidence="3">
    <location>
        <begin position="138"/>
        <end position="204"/>
    </location>
</feature>
<sequence length="231" mass="26240">MQKIKCIIVEDEPLAVKILKDYCESLPQLELIATFRDAIGAGLFLQSTTVDLIFLDIHLPKLKGLAFLRTLTRPPAVIVTTAYHQYAVEGFELNVIDYLLKPFSFERFVTATNKVTKALSSQQPIDKEAPIKEFSCFLSIDRKKVRIVFDTVLYVESAREYIRVMTTQGEFKAKMSTHEIEALLPPSQFVRIHRSFIVAIDKIEIYTKEEVIVQGQALPIGKAFKSALTRV</sequence>
<dbReference type="InterPro" id="IPR001789">
    <property type="entry name" value="Sig_transdc_resp-reg_receiver"/>
</dbReference>
<dbReference type="Gene3D" id="3.40.50.2300">
    <property type="match status" value="1"/>
</dbReference>
<keyword evidence="4" id="KW-0238">DNA-binding</keyword>
<reference evidence="4 5" key="1">
    <citation type="submission" date="2020-08" db="EMBL/GenBank/DDBJ databases">
        <title>Genomic Encyclopedia of Type Strains, Phase IV (KMG-IV): sequencing the most valuable type-strain genomes for metagenomic binning, comparative biology and taxonomic classification.</title>
        <authorList>
            <person name="Goeker M."/>
        </authorList>
    </citation>
    <scope>NUCLEOTIDE SEQUENCE [LARGE SCALE GENOMIC DNA]</scope>
    <source>
        <strain evidence="4 5">DSM 17976</strain>
    </source>
</reference>
<dbReference type="Gene3D" id="2.40.50.1020">
    <property type="entry name" value="LytTr DNA-binding domain"/>
    <property type="match status" value="1"/>
</dbReference>
<evidence type="ECO:0000256" key="1">
    <source>
        <dbReference type="PROSITE-ProRule" id="PRU00169"/>
    </source>
</evidence>
<dbReference type="EMBL" id="JACIBY010000020">
    <property type="protein sequence ID" value="MBB3841758.1"/>
    <property type="molecule type" value="Genomic_DNA"/>
</dbReference>
<dbReference type="Proteomes" id="UP000541352">
    <property type="component" value="Unassembled WGS sequence"/>
</dbReference>
<dbReference type="PANTHER" id="PTHR45526">
    <property type="entry name" value="TRANSCRIPTIONAL REGULATORY PROTEIN DPIA"/>
    <property type="match status" value="1"/>
</dbReference>
<keyword evidence="5" id="KW-1185">Reference proteome</keyword>
<name>A0A7W5ZQG7_9BACT</name>
<dbReference type="Pfam" id="PF04397">
    <property type="entry name" value="LytTR"/>
    <property type="match status" value="1"/>
</dbReference>
<dbReference type="GO" id="GO:0000156">
    <property type="term" value="F:phosphorelay response regulator activity"/>
    <property type="evidence" value="ECO:0007669"/>
    <property type="project" value="TreeGrafter"/>
</dbReference>
<dbReference type="PROSITE" id="PS50930">
    <property type="entry name" value="HTH_LYTTR"/>
    <property type="match status" value="1"/>
</dbReference>
<evidence type="ECO:0000259" key="3">
    <source>
        <dbReference type="PROSITE" id="PS50930"/>
    </source>
</evidence>
<dbReference type="InterPro" id="IPR011006">
    <property type="entry name" value="CheY-like_superfamily"/>
</dbReference>
<dbReference type="SUPFAM" id="SSF52172">
    <property type="entry name" value="CheY-like"/>
    <property type="match status" value="1"/>
</dbReference>
<comment type="caution">
    <text evidence="4">The sequence shown here is derived from an EMBL/GenBank/DDBJ whole genome shotgun (WGS) entry which is preliminary data.</text>
</comment>